<feature type="region of interest" description="Disordered" evidence="1">
    <location>
        <begin position="59"/>
        <end position="80"/>
    </location>
</feature>
<protein>
    <submittedName>
        <fullName evidence="2">Uncharacterized protein</fullName>
    </submittedName>
</protein>
<sequence length="80" mass="8574">MPSPHPAPCRMTVRCQAIDHLWVVTYAYPPALRTAESTIDLSWGGIPVPAMSRSLIERAGRPAGGSRRAVPPALPAEWAG</sequence>
<dbReference type="HOGENOM" id="CLU_2584613_0_0_11"/>
<gene>
    <name evidence="2" type="ordered locus">FRAAL2518</name>
</gene>
<evidence type="ECO:0000256" key="1">
    <source>
        <dbReference type="SAM" id="MobiDB-lite"/>
    </source>
</evidence>
<evidence type="ECO:0000313" key="2">
    <source>
        <dbReference type="EMBL" id="CAL29826.1"/>
    </source>
</evidence>
<dbReference type="AlphaFoldDB" id="Q0RAM0"/>
<dbReference type="Proteomes" id="UP000000657">
    <property type="component" value="Chromosome"/>
</dbReference>
<evidence type="ECO:0000313" key="3">
    <source>
        <dbReference type="Proteomes" id="UP000000657"/>
    </source>
</evidence>
<dbReference type="EMBL" id="CT573213">
    <property type="protein sequence ID" value="CAL29826.1"/>
    <property type="molecule type" value="Genomic_DNA"/>
</dbReference>
<accession>Q0RAM0</accession>
<reference evidence="2 3" key="1">
    <citation type="journal article" date="2007" name="Genome Res.">
        <title>Genome characteristics of facultatively symbiotic Frankia sp. strains reflect host range and host plant biogeography.</title>
        <authorList>
            <person name="Normand P."/>
            <person name="Lapierre P."/>
            <person name="Tisa L.S."/>
            <person name="Gogarten J.P."/>
            <person name="Alloisio N."/>
            <person name="Bagnarol E."/>
            <person name="Bassi C.A."/>
            <person name="Berry A.M."/>
            <person name="Bickhart D.M."/>
            <person name="Choisne N."/>
            <person name="Couloux A."/>
            <person name="Cournoyer B."/>
            <person name="Cruveiller S."/>
            <person name="Daubin V."/>
            <person name="Demange N."/>
            <person name="Francino M.P."/>
            <person name="Goltsman E."/>
            <person name="Huang Y."/>
            <person name="Kopp O.R."/>
            <person name="Labarre L."/>
            <person name="Lapidus A."/>
            <person name="Lavire C."/>
            <person name="Marechal J."/>
            <person name="Martinez M."/>
            <person name="Mastronunzio J.E."/>
            <person name="Mullin B.C."/>
            <person name="Niemann J."/>
            <person name="Pujic P."/>
            <person name="Rawnsley T."/>
            <person name="Rouy Z."/>
            <person name="Schenowitz C."/>
            <person name="Sellstedt A."/>
            <person name="Tavares F."/>
            <person name="Tomkins J.P."/>
            <person name="Vallenet D."/>
            <person name="Valverde C."/>
            <person name="Wall L.G."/>
            <person name="Wang Y."/>
            <person name="Medigue C."/>
            <person name="Benson D.R."/>
        </authorList>
    </citation>
    <scope>NUCLEOTIDE SEQUENCE [LARGE SCALE GENOMIC DNA]</scope>
    <source>
        <strain evidence="3">DSM 45986 / CECT 9034 / ACN14a</strain>
    </source>
</reference>
<name>Q0RAM0_FRAAA</name>
<proteinExistence type="predicted"/>
<keyword evidence="3" id="KW-1185">Reference proteome</keyword>
<organism evidence="2 3">
    <name type="scientific">Frankia alni (strain DSM 45986 / CECT 9034 / ACN14a)</name>
    <dbReference type="NCBI Taxonomy" id="326424"/>
    <lineage>
        <taxon>Bacteria</taxon>
        <taxon>Bacillati</taxon>
        <taxon>Actinomycetota</taxon>
        <taxon>Actinomycetes</taxon>
        <taxon>Frankiales</taxon>
        <taxon>Frankiaceae</taxon>
        <taxon>Frankia</taxon>
    </lineage>
</organism>